<protein>
    <submittedName>
        <fullName evidence="1">Uncharacterized protein</fullName>
    </submittedName>
</protein>
<accession>A0A514D1Z6</accession>
<gene>
    <name evidence="1" type="ORF">H2RhizoLitter491218_000003</name>
</gene>
<organism evidence="1">
    <name type="scientific">Leviviridae sp</name>
    <dbReference type="NCBI Taxonomy" id="2027243"/>
    <lineage>
        <taxon>Viruses</taxon>
        <taxon>Riboviria</taxon>
        <taxon>Orthornavirae</taxon>
        <taxon>Lenarviricota</taxon>
        <taxon>Leviviricetes</taxon>
        <taxon>Norzivirales</taxon>
        <taxon>Fiersviridae</taxon>
    </lineage>
</organism>
<proteinExistence type="predicted"/>
<sequence length="56" mass="6045">MFNLAAQGINSLGLFQAAVPDPHLGEKVLFKMDILIHLLRIISSCLNGGDGCFPTF</sequence>
<evidence type="ECO:0000313" key="1">
    <source>
        <dbReference type="EMBL" id="QDH87625.1"/>
    </source>
</evidence>
<reference evidence="1" key="1">
    <citation type="submission" date="2019-05" db="EMBL/GenBank/DDBJ databases">
        <title>Metatranscriptomic reconstruction reveals RNA viruses with the potential to shape carbon cycling in soil.</title>
        <authorList>
            <person name="Starr E.P."/>
            <person name="Nuccio E."/>
            <person name="Pett-Ridge J."/>
            <person name="Banfield J.F."/>
            <person name="Firestone M.K."/>
        </authorList>
    </citation>
    <scope>NUCLEOTIDE SEQUENCE</scope>
    <source>
        <strain evidence="1">H2_Rhizo_Litter_49_scaffold_1218</strain>
    </source>
</reference>
<name>A0A514D1Z6_9VIRU</name>
<dbReference type="EMBL" id="MN033513">
    <property type="protein sequence ID" value="QDH87625.1"/>
    <property type="molecule type" value="Genomic_RNA"/>
</dbReference>